<dbReference type="AlphaFoldDB" id="A0AAV9L4I5"/>
<proteinExistence type="predicted"/>
<evidence type="ECO:0008006" key="4">
    <source>
        <dbReference type="Google" id="ProtNLM"/>
    </source>
</evidence>
<keyword evidence="3" id="KW-1185">Reference proteome</keyword>
<feature type="region of interest" description="Disordered" evidence="1">
    <location>
        <begin position="112"/>
        <end position="162"/>
    </location>
</feature>
<feature type="compositionally biased region" description="Polar residues" evidence="1">
    <location>
        <begin position="149"/>
        <end position="159"/>
    </location>
</feature>
<dbReference type="Proteomes" id="UP001311915">
    <property type="component" value="Unassembled WGS sequence"/>
</dbReference>
<reference evidence="2 3" key="1">
    <citation type="submission" date="2023-10" db="EMBL/GenBank/DDBJ databases">
        <title>Genome-Wide Identification Analysis in wild type Solanum Pinnatisectum Reveals Some Genes Defensing Phytophthora Infestans.</title>
        <authorList>
            <person name="Sun C."/>
        </authorList>
    </citation>
    <scope>NUCLEOTIDE SEQUENCE [LARGE SCALE GENOMIC DNA]</scope>
    <source>
        <strain evidence="2">LQN</strain>
        <tissue evidence="2">Leaf</tissue>
    </source>
</reference>
<gene>
    <name evidence="2" type="ORF">R3W88_018580</name>
</gene>
<evidence type="ECO:0000256" key="1">
    <source>
        <dbReference type="SAM" id="MobiDB-lite"/>
    </source>
</evidence>
<name>A0AAV9L4I5_9SOLN</name>
<feature type="compositionally biased region" description="Basic residues" evidence="1">
    <location>
        <begin position="131"/>
        <end position="144"/>
    </location>
</feature>
<evidence type="ECO:0000313" key="3">
    <source>
        <dbReference type="Proteomes" id="UP001311915"/>
    </source>
</evidence>
<dbReference type="PANTHER" id="PTHR33325:SF5">
    <property type="entry name" value="TRANSCRIPTION FACTOR INTERACTOR AND REGULATOR CCHC(ZN) FAMILY"/>
    <property type="match status" value="1"/>
</dbReference>
<comment type="caution">
    <text evidence="2">The sequence shown here is derived from an EMBL/GenBank/DDBJ whole genome shotgun (WGS) entry which is preliminary data.</text>
</comment>
<accession>A0AAV9L4I5</accession>
<evidence type="ECO:0000313" key="2">
    <source>
        <dbReference type="EMBL" id="KAK4720242.1"/>
    </source>
</evidence>
<organism evidence="2 3">
    <name type="scientific">Solanum pinnatisectum</name>
    <name type="common">tansyleaf nightshade</name>
    <dbReference type="NCBI Taxonomy" id="50273"/>
    <lineage>
        <taxon>Eukaryota</taxon>
        <taxon>Viridiplantae</taxon>
        <taxon>Streptophyta</taxon>
        <taxon>Embryophyta</taxon>
        <taxon>Tracheophyta</taxon>
        <taxon>Spermatophyta</taxon>
        <taxon>Magnoliopsida</taxon>
        <taxon>eudicotyledons</taxon>
        <taxon>Gunneridae</taxon>
        <taxon>Pentapetalae</taxon>
        <taxon>asterids</taxon>
        <taxon>lamiids</taxon>
        <taxon>Solanales</taxon>
        <taxon>Solanaceae</taxon>
        <taxon>Solanoideae</taxon>
        <taxon>Solaneae</taxon>
        <taxon>Solanum</taxon>
    </lineage>
</organism>
<protein>
    <recommendedName>
        <fullName evidence="4">Zinc finger, CCHC-type</fullName>
    </recommendedName>
</protein>
<dbReference type="PANTHER" id="PTHR33325">
    <property type="entry name" value="ZINC FINGER, CCHC-TYPE-RELATED"/>
    <property type="match status" value="1"/>
</dbReference>
<dbReference type="EMBL" id="JAWPEI010000008">
    <property type="protein sequence ID" value="KAK4720242.1"/>
    <property type="molecule type" value="Genomic_DNA"/>
</dbReference>
<sequence>MIFLRHHLDESLKVEYLTVKDPIELWIGLKGRYDHLKATILPRDMLEKTLTTFHASNMILQQQYREKGFLKYSELISCLLVAEQHNDLLMKNHEARPAGSAPFSEAHRVETHSQSEIRQNNRGYDNVCGHGKGKRRYNNHRGGGHNKTENNVGSQNNPSKGKCDHYHRCGIKGSSQKYDENVEANLILKDDVFDGLDDTTHLEAEDFFGDHN</sequence>